<evidence type="ECO:0000259" key="6">
    <source>
        <dbReference type="Pfam" id="PF02900"/>
    </source>
</evidence>
<dbReference type="AlphaFoldDB" id="A0A7W9WPP9"/>
<dbReference type="PANTHER" id="PTHR30096:SF0">
    <property type="entry name" value="4,5-DOPA DIOXYGENASE EXTRADIOL-LIKE PROTEIN"/>
    <property type="match status" value="1"/>
</dbReference>
<evidence type="ECO:0000256" key="4">
    <source>
        <dbReference type="ARBA" id="ARBA00022833"/>
    </source>
</evidence>
<dbReference type="InterPro" id="IPR014436">
    <property type="entry name" value="Extradiol_dOase_DODA"/>
</dbReference>
<evidence type="ECO:0000313" key="7">
    <source>
        <dbReference type="EMBL" id="MBB6084679.1"/>
    </source>
</evidence>
<dbReference type="CDD" id="cd07363">
    <property type="entry name" value="45_DOPA_Dioxygenase"/>
    <property type="match status" value="1"/>
</dbReference>
<dbReference type="GO" id="GO:0008270">
    <property type="term" value="F:zinc ion binding"/>
    <property type="evidence" value="ECO:0007669"/>
    <property type="project" value="InterPro"/>
</dbReference>
<reference evidence="7 8" key="1">
    <citation type="submission" date="2020-08" db="EMBL/GenBank/DDBJ databases">
        <title>Genomic Encyclopedia of Type Strains, Phase IV (KMG-IV): sequencing the most valuable type-strain genomes for metagenomic binning, comparative biology and taxonomic classification.</title>
        <authorList>
            <person name="Goeker M."/>
        </authorList>
    </citation>
    <scope>NUCLEOTIDE SEQUENCE [LARGE SCALE GENOMIC DNA]</scope>
    <source>
        <strain evidence="7 8">DSM 12141</strain>
    </source>
</reference>
<organism evidence="7 8">
    <name type="scientific">Castellaniella defragrans</name>
    <name type="common">Alcaligenes defragrans</name>
    <dbReference type="NCBI Taxonomy" id="75697"/>
    <lineage>
        <taxon>Bacteria</taxon>
        <taxon>Pseudomonadati</taxon>
        <taxon>Pseudomonadota</taxon>
        <taxon>Betaproteobacteria</taxon>
        <taxon>Burkholderiales</taxon>
        <taxon>Alcaligenaceae</taxon>
        <taxon>Castellaniella</taxon>
    </lineage>
</organism>
<comment type="caution">
    <text evidence="7">The sequence shown here is derived from an EMBL/GenBank/DDBJ whole genome shotgun (WGS) entry which is preliminary data.</text>
</comment>
<comment type="similarity">
    <text evidence="2">Belongs to the DODA-type extradiol aromatic ring-opening dioxygenase family.</text>
</comment>
<gene>
    <name evidence="7" type="ORF">HNR28_002726</name>
</gene>
<dbReference type="Pfam" id="PF02900">
    <property type="entry name" value="LigB"/>
    <property type="match status" value="1"/>
</dbReference>
<dbReference type="PANTHER" id="PTHR30096">
    <property type="entry name" value="4,5-DOPA DIOXYGENASE EXTRADIOL-LIKE PROTEIN"/>
    <property type="match status" value="1"/>
</dbReference>
<dbReference type="EMBL" id="JACHIB010000016">
    <property type="protein sequence ID" value="MBB6084679.1"/>
    <property type="molecule type" value="Genomic_DNA"/>
</dbReference>
<evidence type="ECO:0000256" key="5">
    <source>
        <dbReference type="ARBA" id="ARBA00023002"/>
    </source>
</evidence>
<feature type="domain" description="Extradiol ring-cleavage dioxygenase class III enzyme subunit B" evidence="6">
    <location>
        <begin position="30"/>
        <end position="246"/>
    </location>
</feature>
<dbReference type="RefSeq" id="WP_151024585.1">
    <property type="nucleotide sequence ID" value="NZ_JACHIB010000016.1"/>
</dbReference>
<dbReference type="GO" id="GO:0016702">
    <property type="term" value="F:oxidoreductase activity, acting on single donors with incorporation of molecular oxygen, incorporation of two atoms of oxygen"/>
    <property type="evidence" value="ECO:0007669"/>
    <property type="project" value="UniProtKB-ARBA"/>
</dbReference>
<dbReference type="InterPro" id="IPR004183">
    <property type="entry name" value="Xdiol_dOase_suB"/>
</dbReference>
<dbReference type="GO" id="GO:0008198">
    <property type="term" value="F:ferrous iron binding"/>
    <property type="evidence" value="ECO:0007669"/>
    <property type="project" value="InterPro"/>
</dbReference>
<proteinExistence type="inferred from homology"/>
<keyword evidence="7" id="KW-0223">Dioxygenase</keyword>
<sequence>MRQPVYFLSHGGGPWPWMPEKRDAYAPLTAALQAIPAALPCRPAAILMVSAHWITRGGVLLGSHPQPDMLYDYYGFPAHTYEIRYPAPGSPELAARTADLLRADGIPVDFDPQRGFDHGAFVPAHVMFPAADIPMVQLSIERGFDPDWHHRLGAALAPLRDENILIVGSGLSYHNLRLFGPAGREPSIRFDTWLRDAMTPASAAERHERLRDWEQAPAARIAHPMEDHLVPLFVANGASGDGPATLCHHETGAAGGLTVSSFRFD</sequence>
<protein>
    <submittedName>
        <fullName evidence="7">Aromatic ring-opening dioxygenase catalytic subunit (LigB family)</fullName>
    </submittedName>
</protein>
<evidence type="ECO:0000313" key="8">
    <source>
        <dbReference type="Proteomes" id="UP000541136"/>
    </source>
</evidence>
<dbReference type="PIRSF" id="PIRSF006157">
    <property type="entry name" value="Doxgns_DODA"/>
    <property type="match status" value="1"/>
</dbReference>
<accession>A0A7W9WPP9</accession>
<dbReference type="Gene3D" id="3.40.830.10">
    <property type="entry name" value="LigB-like"/>
    <property type="match status" value="1"/>
</dbReference>
<evidence type="ECO:0000256" key="3">
    <source>
        <dbReference type="ARBA" id="ARBA00022723"/>
    </source>
</evidence>
<keyword evidence="4" id="KW-0862">Zinc</keyword>
<dbReference type="SUPFAM" id="SSF53213">
    <property type="entry name" value="LigB-like"/>
    <property type="match status" value="1"/>
</dbReference>
<evidence type="ECO:0000256" key="2">
    <source>
        <dbReference type="ARBA" id="ARBA00007581"/>
    </source>
</evidence>
<dbReference type="Proteomes" id="UP000541136">
    <property type="component" value="Unassembled WGS sequence"/>
</dbReference>
<name>A0A7W9WPP9_CASDE</name>
<evidence type="ECO:0000256" key="1">
    <source>
        <dbReference type="ARBA" id="ARBA00001947"/>
    </source>
</evidence>
<keyword evidence="5" id="KW-0560">Oxidoreductase</keyword>
<keyword evidence="3" id="KW-0479">Metal-binding</keyword>
<comment type="cofactor">
    <cofactor evidence="1">
        <name>Zn(2+)</name>
        <dbReference type="ChEBI" id="CHEBI:29105"/>
    </cofactor>
</comment>